<evidence type="ECO:0000313" key="1">
    <source>
        <dbReference type="EMBL" id="SHL37673.1"/>
    </source>
</evidence>
<gene>
    <name evidence="1" type="ORF">SAMN05660971_00359</name>
</gene>
<reference evidence="1 2" key="1">
    <citation type="submission" date="2016-11" db="EMBL/GenBank/DDBJ databases">
        <authorList>
            <person name="Jaros S."/>
            <person name="Januszkiewicz K."/>
            <person name="Wedrychowicz H."/>
        </authorList>
    </citation>
    <scope>NUCLEOTIDE SEQUENCE [LARGE SCALE GENOMIC DNA]</scope>
    <source>
        <strain evidence="1 2">DSM 4740</strain>
    </source>
</reference>
<proteinExistence type="predicted"/>
<dbReference type="Proteomes" id="UP000184123">
    <property type="component" value="Unassembled WGS sequence"/>
</dbReference>
<accession>A0A1M7A511</accession>
<name>A0A1M7A511_9GAMM</name>
<evidence type="ECO:0000313" key="2">
    <source>
        <dbReference type="Proteomes" id="UP000184123"/>
    </source>
</evidence>
<organism evidence="1 2">
    <name type="scientific">Halomonas cupida</name>
    <dbReference type="NCBI Taxonomy" id="44933"/>
    <lineage>
        <taxon>Bacteria</taxon>
        <taxon>Pseudomonadati</taxon>
        <taxon>Pseudomonadota</taxon>
        <taxon>Gammaproteobacteria</taxon>
        <taxon>Oceanospirillales</taxon>
        <taxon>Halomonadaceae</taxon>
        <taxon>Halomonas</taxon>
    </lineage>
</organism>
<protein>
    <submittedName>
        <fullName evidence="1">Uncharacterized protein</fullName>
    </submittedName>
</protein>
<sequence>MLRALYLRGHHCAPPAQREIQLRCQADAVRLRMAAAGLHIDIRRLQGEPFRYRARAFQICKSRPRLEGGFPES</sequence>
<dbReference type="AlphaFoldDB" id="A0A1M7A511"/>
<dbReference type="STRING" id="44933.SAMN05660971_00359"/>
<dbReference type="EMBL" id="FRCA01000001">
    <property type="protein sequence ID" value="SHL37673.1"/>
    <property type="molecule type" value="Genomic_DNA"/>
</dbReference>